<evidence type="ECO:0000313" key="2">
    <source>
        <dbReference type="EMBL" id="CDY30799.1"/>
    </source>
</evidence>
<dbReference type="PaxDb" id="3708-A0A078H024"/>
<accession>A0A078H024</accession>
<evidence type="ECO:0000313" key="3">
    <source>
        <dbReference type="Proteomes" id="UP000028999"/>
    </source>
</evidence>
<dbReference type="EMBL" id="LK032260">
    <property type="protein sequence ID" value="CDY30799.1"/>
    <property type="molecule type" value="Genomic_DNA"/>
</dbReference>
<feature type="compositionally biased region" description="Polar residues" evidence="1">
    <location>
        <begin position="40"/>
        <end position="55"/>
    </location>
</feature>
<reference evidence="2 3" key="1">
    <citation type="journal article" date="2014" name="Science">
        <title>Plant genetics. Early allopolyploid evolution in the post-Neolithic Brassica napus oilseed genome.</title>
        <authorList>
            <person name="Chalhoub B."/>
            <person name="Denoeud F."/>
            <person name="Liu S."/>
            <person name="Parkin I.A."/>
            <person name="Tang H."/>
            <person name="Wang X."/>
            <person name="Chiquet J."/>
            <person name="Belcram H."/>
            <person name="Tong C."/>
            <person name="Samans B."/>
            <person name="Correa M."/>
            <person name="Da Silva C."/>
            <person name="Just J."/>
            <person name="Falentin C."/>
            <person name="Koh C.S."/>
            <person name="Le Clainche I."/>
            <person name="Bernard M."/>
            <person name="Bento P."/>
            <person name="Noel B."/>
            <person name="Labadie K."/>
            <person name="Alberti A."/>
            <person name="Charles M."/>
            <person name="Arnaud D."/>
            <person name="Guo H."/>
            <person name="Daviaud C."/>
            <person name="Alamery S."/>
            <person name="Jabbari K."/>
            <person name="Zhao M."/>
            <person name="Edger P.P."/>
            <person name="Chelaifa H."/>
            <person name="Tack D."/>
            <person name="Lassalle G."/>
            <person name="Mestiri I."/>
            <person name="Schnel N."/>
            <person name="Le Paslier M.C."/>
            <person name="Fan G."/>
            <person name="Renault V."/>
            <person name="Bayer P.E."/>
            <person name="Golicz A.A."/>
            <person name="Manoli S."/>
            <person name="Lee T.H."/>
            <person name="Thi V.H."/>
            <person name="Chalabi S."/>
            <person name="Hu Q."/>
            <person name="Fan C."/>
            <person name="Tollenaere R."/>
            <person name="Lu Y."/>
            <person name="Battail C."/>
            <person name="Shen J."/>
            <person name="Sidebottom C.H."/>
            <person name="Wang X."/>
            <person name="Canaguier A."/>
            <person name="Chauveau A."/>
            <person name="Berard A."/>
            <person name="Deniot G."/>
            <person name="Guan M."/>
            <person name="Liu Z."/>
            <person name="Sun F."/>
            <person name="Lim Y.P."/>
            <person name="Lyons E."/>
            <person name="Town C.D."/>
            <person name="Bancroft I."/>
            <person name="Wang X."/>
            <person name="Meng J."/>
            <person name="Ma J."/>
            <person name="Pires J.C."/>
            <person name="King G.J."/>
            <person name="Brunel D."/>
            <person name="Delourme R."/>
            <person name="Renard M."/>
            <person name="Aury J.M."/>
            <person name="Adams K.L."/>
            <person name="Batley J."/>
            <person name="Snowdon R.J."/>
            <person name="Tost J."/>
            <person name="Edwards D."/>
            <person name="Zhou Y."/>
            <person name="Hua W."/>
            <person name="Sharpe A.G."/>
            <person name="Paterson A.H."/>
            <person name="Guan C."/>
            <person name="Wincker P."/>
        </authorList>
    </citation>
    <scope>NUCLEOTIDE SEQUENCE [LARGE SCALE GENOMIC DNA]</scope>
    <source>
        <strain evidence="3">cv. Darmor-bzh</strain>
    </source>
</reference>
<feature type="compositionally biased region" description="Polar residues" evidence="1">
    <location>
        <begin position="16"/>
        <end position="26"/>
    </location>
</feature>
<evidence type="ECO:0000256" key="1">
    <source>
        <dbReference type="SAM" id="MobiDB-lite"/>
    </source>
</evidence>
<name>A0A078H024_BRANA</name>
<feature type="region of interest" description="Disordered" evidence="1">
    <location>
        <begin position="1"/>
        <end position="75"/>
    </location>
</feature>
<protein>
    <submittedName>
        <fullName evidence="2">BnaC07g16990D protein</fullName>
    </submittedName>
</protein>
<sequence>MTFPDFLKTGREPFNETPSLQTQEFSPNFPRESGREPLNETPSLQTQEFSPSLTLENDPERSYETPSNANEKENLSDEVNFFSKIIVDGILVEKLMRKYFSQDATETATVIIETQVCTPVLTQQVGTEATNETPVSPIAPQSIETPVFTPIQTQQVHAQKILDFY</sequence>
<keyword evidence="3" id="KW-1185">Reference proteome</keyword>
<gene>
    <name evidence="2" type="primary">BnaC07g16990D</name>
    <name evidence="2" type="ORF">GSBRNA2T00046233001</name>
</gene>
<proteinExistence type="predicted"/>
<dbReference type="Gramene" id="CDY30799">
    <property type="protein sequence ID" value="CDY30799"/>
    <property type="gene ID" value="GSBRNA2T00046233001"/>
</dbReference>
<dbReference type="AlphaFoldDB" id="A0A078H024"/>
<dbReference type="Proteomes" id="UP000028999">
    <property type="component" value="Unassembled WGS sequence"/>
</dbReference>
<organism evidence="2 3">
    <name type="scientific">Brassica napus</name>
    <name type="common">Rape</name>
    <dbReference type="NCBI Taxonomy" id="3708"/>
    <lineage>
        <taxon>Eukaryota</taxon>
        <taxon>Viridiplantae</taxon>
        <taxon>Streptophyta</taxon>
        <taxon>Embryophyta</taxon>
        <taxon>Tracheophyta</taxon>
        <taxon>Spermatophyta</taxon>
        <taxon>Magnoliopsida</taxon>
        <taxon>eudicotyledons</taxon>
        <taxon>Gunneridae</taxon>
        <taxon>Pentapetalae</taxon>
        <taxon>rosids</taxon>
        <taxon>malvids</taxon>
        <taxon>Brassicales</taxon>
        <taxon>Brassicaceae</taxon>
        <taxon>Brassiceae</taxon>
        <taxon>Brassica</taxon>
    </lineage>
</organism>
<feature type="non-terminal residue" evidence="2">
    <location>
        <position position="165"/>
    </location>
</feature>